<dbReference type="PANTHER" id="PTHR12592">
    <property type="entry name" value="ATP-DEPENDENT (S)-NAD(P)H-HYDRATE DEHYDRATASE FAMILY MEMBER"/>
    <property type="match status" value="1"/>
</dbReference>
<dbReference type="RefSeq" id="WP_096206247.1">
    <property type="nucleotide sequence ID" value="NZ_FZMP01000186.1"/>
</dbReference>
<comment type="similarity">
    <text evidence="3 19">In the N-terminal section; belongs to the NnrE/AIBP family.</text>
</comment>
<dbReference type="EC" id="5.1.99.6" evidence="19"/>
<keyword evidence="13" id="KW-0511">Multifunctional enzyme</keyword>
<comment type="similarity">
    <text evidence="17">Belongs to the NnrD/CARKD family.</text>
</comment>
<evidence type="ECO:0000256" key="8">
    <source>
        <dbReference type="ARBA" id="ARBA00022857"/>
    </source>
</evidence>
<comment type="similarity">
    <text evidence="18">Belongs to the NnrE/AIBP family.</text>
</comment>
<comment type="function">
    <text evidence="17">Catalyzes the dehydration of the S-form of NAD(P)HX at the expense of ADP, which is converted to AMP. Together with NAD(P)HX epimerase, which catalyzes the epimerization of the S- and R-forms, the enzyme allows the repair of both epimers of NAD(P)HX, a damaged form of NAD(P)H that is a result of enzymatic or heat-dependent hydration.</text>
</comment>
<evidence type="ECO:0000256" key="5">
    <source>
        <dbReference type="ARBA" id="ARBA00022723"/>
    </source>
</evidence>
<organism evidence="22 23">
    <name type="scientific">Candidatus Methanoperedens nitratireducens</name>
    <dbReference type="NCBI Taxonomy" id="1392998"/>
    <lineage>
        <taxon>Archaea</taxon>
        <taxon>Methanobacteriati</taxon>
        <taxon>Methanobacteriota</taxon>
        <taxon>Stenosarchaea group</taxon>
        <taxon>Methanomicrobia</taxon>
        <taxon>Methanosarcinales</taxon>
        <taxon>ANME-2 cluster</taxon>
        <taxon>Candidatus Methanoperedentaceae</taxon>
        <taxon>Candidatus Methanoperedens</taxon>
    </lineage>
</organism>
<dbReference type="InterPro" id="IPR029056">
    <property type="entry name" value="Ribokinase-like"/>
</dbReference>
<keyword evidence="12 17" id="KW-0456">Lyase</keyword>
<dbReference type="NCBIfam" id="TIGR00197">
    <property type="entry name" value="yjeF_nterm"/>
    <property type="match status" value="1"/>
</dbReference>
<comment type="similarity">
    <text evidence="4 19">In the C-terminal section; belongs to the NnrD/CARKD family.</text>
</comment>
<comment type="cofactor">
    <cofactor evidence="17">
        <name>Mg(2+)</name>
        <dbReference type="ChEBI" id="CHEBI:18420"/>
    </cofactor>
</comment>
<evidence type="ECO:0000256" key="13">
    <source>
        <dbReference type="ARBA" id="ARBA00023268"/>
    </source>
</evidence>
<evidence type="ECO:0000256" key="6">
    <source>
        <dbReference type="ARBA" id="ARBA00022741"/>
    </source>
</evidence>
<keyword evidence="23" id="KW-1185">Reference proteome</keyword>
<dbReference type="PROSITE" id="PS51383">
    <property type="entry name" value="YJEF_C_3"/>
    <property type="match status" value="1"/>
</dbReference>
<dbReference type="Pfam" id="PF01256">
    <property type="entry name" value="Carb_kinase"/>
    <property type="match status" value="1"/>
</dbReference>
<comment type="catalytic activity">
    <reaction evidence="1 18 19">
        <text>(6R)-NADHX = (6S)-NADHX</text>
        <dbReference type="Rhea" id="RHEA:32215"/>
        <dbReference type="ChEBI" id="CHEBI:64074"/>
        <dbReference type="ChEBI" id="CHEBI:64075"/>
        <dbReference type="EC" id="5.1.99.6"/>
    </reaction>
</comment>
<keyword evidence="11 18" id="KW-0413">Isomerase</keyword>
<comment type="function">
    <text evidence="14 19">Bifunctional enzyme that catalyzes the epimerization of the S- and R-forms of NAD(P)HX and the dehydration of the S-form of NAD(P)HX at the expense of ADP, which is converted to AMP. This allows the repair of both epimers of NAD(P)HX, a damaged form of NAD(P)H that is a result of enzymatic or heat-dependent hydration.</text>
</comment>
<evidence type="ECO:0000256" key="10">
    <source>
        <dbReference type="ARBA" id="ARBA00023027"/>
    </source>
</evidence>
<keyword evidence="9 18" id="KW-0630">Potassium</keyword>
<dbReference type="PIRSF" id="PIRSF017184">
    <property type="entry name" value="Nnr"/>
    <property type="match status" value="1"/>
</dbReference>
<evidence type="ECO:0000256" key="15">
    <source>
        <dbReference type="ARBA" id="ARBA00048238"/>
    </source>
</evidence>
<comment type="catalytic activity">
    <reaction evidence="15 17 19">
        <text>(6S)-NADHX + ADP = AMP + phosphate + NADH + H(+)</text>
        <dbReference type="Rhea" id="RHEA:32223"/>
        <dbReference type="ChEBI" id="CHEBI:15378"/>
        <dbReference type="ChEBI" id="CHEBI:43474"/>
        <dbReference type="ChEBI" id="CHEBI:57945"/>
        <dbReference type="ChEBI" id="CHEBI:64074"/>
        <dbReference type="ChEBI" id="CHEBI:456215"/>
        <dbReference type="ChEBI" id="CHEBI:456216"/>
        <dbReference type="EC" id="4.2.1.136"/>
    </reaction>
</comment>
<dbReference type="Gene3D" id="3.40.1190.20">
    <property type="match status" value="1"/>
</dbReference>
<feature type="domain" description="YjeF C-terminal" evidence="20">
    <location>
        <begin position="215"/>
        <end position="485"/>
    </location>
</feature>
<comment type="caution">
    <text evidence="17">Lacks conserved residue(s) required for the propagation of feature annotation.</text>
</comment>
<dbReference type="EMBL" id="FZMP01000186">
    <property type="protein sequence ID" value="SNQ61580.1"/>
    <property type="molecule type" value="Genomic_DNA"/>
</dbReference>
<dbReference type="GO" id="GO:0005524">
    <property type="term" value="F:ATP binding"/>
    <property type="evidence" value="ECO:0007669"/>
    <property type="project" value="UniProtKB-UniRule"/>
</dbReference>
<dbReference type="InterPro" id="IPR004443">
    <property type="entry name" value="YjeF_N_dom"/>
</dbReference>
<dbReference type="Proteomes" id="UP000218615">
    <property type="component" value="Unassembled WGS sequence"/>
</dbReference>
<dbReference type="GO" id="GO:0046496">
    <property type="term" value="P:nicotinamide nucleotide metabolic process"/>
    <property type="evidence" value="ECO:0007669"/>
    <property type="project" value="UniProtKB-UniRule"/>
</dbReference>
<keyword evidence="6 17" id="KW-0547">Nucleotide-binding</keyword>
<dbReference type="GO" id="GO:0052855">
    <property type="term" value="F:ADP-dependent NAD(P)H-hydrate dehydratase activity"/>
    <property type="evidence" value="ECO:0007669"/>
    <property type="project" value="UniProtKB-UniRule"/>
</dbReference>
<dbReference type="PROSITE" id="PS51385">
    <property type="entry name" value="YJEF_N"/>
    <property type="match status" value="1"/>
</dbReference>
<dbReference type="PANTHER" id="PTHR12592:SF0">
    <property type="entry name" value="ATP-DEPENDENT (S)-NAD(P)H-HYDRATE DEHYDRATASE"/>
    <property type="match status" value="1"/>
</dbReference>
<dbReference type="EC" id="4.2.1.136" evidence="19"/>
<feature type="binding site" evidence="17">
    <location>
        <position position="317"/>
    </location>
    <ligand>
        <name>(6S)-NADPHX</name>
        <dbReference type="ChEBI" id="CHEBI:64076"/>
    </ligand>
</feature>
<evidence type="ECO:0000256" key="12">
    <source>
        <dbReference type="ARBA" id="ARBA00023239"/>
    </source>
</evidence>
<evidence type="ECO:0000256" key="14">
    <source>
        <dbReference type="ARBA" id="ARBA00025153"/>
    </source>
</evidence>
<reference evidence="23" key="1">
    <citation type="submission" date="2017-06" db="EMBL/GenBank/DDBJ databases">
        <authorList>
            <person name="Cremers G."/>
        </authorList>
    </citation>
    <scope>NUCLEOTIDE SEQUENCE [LARGE SCALE GENOMIC DNA]</scope>
</reference>
<dbReference type="STRING" id="1392998.ANME2D_00333"/>
<keyword evidence="10 17" id="KW-0520">NAD</keyword>
<feature type="binding site" evidence="18">
    <location>
        <position position="56"/>
    </location>
    <ligand>
        <name>K(+)</name>
        <dbReference type="ChEBI" id="CHEBI:29103"/>
    </ligand>
</feature>
<evidence type="ECO:0000256" key="4">
    <source>
        <dbReference type="ARBA" id="ARBA00009524"/>
    </source>
</evidence>
<dbReference type="HAMAP" id="MF_01965">
    <property type="entry name" value="NADHX_dehydratase"/>
    <property type="match status" value="1"/>
</dbReference>
<dbReference type="SUPFAM" id="SSF64153">
    <property type="entry name" value="YjeF N-terminal domain-like"/>
    <property type="match status" value="1"/>
</dbReference>
<comment type="catalytic activity">
    <reaction evidence="16 17 19">
        <text>(6S)-NADPHX + ADP = AMP + phosphate + NADPH + H(+)</text>
        <dbReference type="Rhea" id="RHEA:32235"/>
        <dbReference type="ChEBI" id="CHEBI:15378"/>
        <dbReference type="ChEBI" id="CHEBI:43474"/>
        <dbReference type="ChEBI" id="CHEBI:57783"/>
        <dbReference type="ChEBI" id="CHEBI:64076"/>
        <dbReference type="ChEBI" id="CHEBI:456215"/>
        <dbReference type="ChEBI" id="CHEBI:456216"/>
        <dbReference type="EC" id="4.2.1.136"/>
    </reaction>
</comment>
<feature type="binding site" evidence="17">
    <location>
        <position position="249"/>
    </location>
    <ligand>
        <name>(6S)-NADPHX</name>
        <dbReference type="ChEBI" id="CHEBI:64076"/>
    </ligand>
</feature>
<evidence type="ECO:0000256" key="7">
    <source>
        <dbReference type="ARBA" id="ARBA00022840"/>
    </source>
</evidence>
<dbReference type="SUPFAM" id="SSF53613">
    <property type="entry name" value="Ribokinase-like"/>
    <property type="match status" value="1"/>
</dbReference>
<dbReference type="Pfam" id="PF03853">
    <property type="entry name" value="YjeF_N"/>
    <property type="match status" value="1"/>
</dbReference>
<dbReference type="InterPro" id="IPR036652">
    <property type="entry name" value="YjeF_N_dom_sf"/>
</dbReference>
<evidence type="ECO:0000256" key="9">
    <source>
        <dbReference type="ARBA" id="ARBA00022958"/>
    </source>
</evidence>
<accession>A0A284VQL0</accession>
<evidence type="ECO:0000313" key="23">
    <source>
        <dbReference type="Proteomes" id="UP000218615"/>
    </source>
</evidence>
<dbReference type="GO" id="GO:0110051">
    <property type="term" value="P:metabolite repair"/>
    <property type="evidence" value="ECO:0007669"/>
    <property type="project" value="TreeGrafter"/>
</dbReference>
<sequence length="488" mass="50723">MEAITSSRMAAIDENCECLGVKKLQLMENAGTAVASAVKKKMSSGKVIIFAGRGNNGGDAFVAARHLENYDATVILVGRKEDIRTQEARHNWIALEKTGLPLIRVTESTTLPGSLIKNADIIIDGIFGTGVKGKIHEPESTAIDIINGSNAFVISVDVPSGFDPDGNSFEKAVRADLTLTFHKMKVGLLTKDAAKYAGEIQVIDIGIPREAEFFVGPGDIKPFSVRRSSSHKGEAGKVLIIGGGAFSGAPALAALGALRGGADIATVAAPKNVSAIIASFSPNLIVRPLSGDSLVEEDIPVISGLIKKHDVVVMGMGLGTTDGTLAAVRKIIPLCSKAVIDADALIPGMFPSGNKDVIVTPHAGEMRRLSGTDVPADGKEKVDFVKNFALSNGVTVLLKGVIDIISDGAEARANRTGNAGMTVGGTGDVLAGLTGALFARHNAFEAACAAAFINGAAGDMAFAEFGYGLLATDVIDNIPKVMYERDNC</sequence>
<keyword evidence="7 17" id="KW-0067">ATP-binding</keyword>
<feature type="binding site" evidence="17">
    <location>
        <position position="427"/>
    </location>
    <ligand>
        <name>AMP</name>
        <dbReference type="ChEBI" id="CHEBI:456215"/>
    </ligand>
</feature>
<evidence type="ECO:0000256" key="11">
    <source>
        <dbReference type="ARBA" id="ARBA00023235"/>
    </source>
</evidence>
<feature type="binding site" evidence="18">
    <location>
        <position position="160"/>
    </location>
    <ligand>
        <name>K(+)</name>
        <dbReference type="ChEBI" id="CHEBI:29103"/>
    </ligand>
</feature>
<dbReference type="GO" id="GO:0052856">
    <property type="term" value="F:NAD(P)HX epimerase activity"/>
    <property type="evidence" value="ECO:0007669"/>
    <property type="project" value="UniProtKB-UniRule"/>
</dbReference>
<evidence type="ECO:0000256" key="17">
    <source>
        <dbReference type="HAMAP-Rule" id="MF_01965"/>
    </source>
</evidence>
<feature type="binding site" evidence="18">
    <location>
        <begin position="128"/>
        <end position="134"/>
    </location>
    <ligand>
        <name>(6S)-NADPHX</name>
        <dbReference type="ChEBI" id="CHEBI:64076"/>
    </ligand>
</feature>
<evidence type="ECO:0000256" key="18">
    <source>
        <dbReference type="HAMAP-Rule" id="MF_01966"/>
    </source>
</evidence>
<evidence type="ECO:0000256" key="19">
    <source>
        <dbReference type="PIRNR" id="PIRNR017184"/>
    </source>
</evidence>
<comment type="cofactor">
    <cofactor evidence="18 19">
        <name>K(+)</name>
        <dbReference type="ChEBI" id="CHEBI:29103"/>
    </cofactor>
    <text evidence="18 19">Binds 1 potassium ion per subunit.</text>
</comment>
<feature type="binding site" evidence="18">
    <location>
        <position position="124"/>
    </location>
    <ligand>
        <name>K(+)</name>
        <dbReference type="ChEBI" id="CHEBI:29103"/>
    </ligand>
</feature>
<name>A0A284VQL0_9EURY</name>
<evidence type="ECO:0000256" key="16">
    <source>
        <dbReference type="ARBA" id="ARBA00049209"/>
    </source>
</evidence>
<feature type="binding site" evidence="18">
    <location>
        <begin position="55"/>
        <end position="59"/>
    </location>
    <ligand>
        <name>(6S)-NADPHX</name>
        <dbReference type="ChEBI" id="CHEBI:64076"/>
    </ligand>
</feature>
<evidence type="ECO:0000259" key="21">
    <source>
        <dbReference type="PROSITE" id="PS51385"/>
    </source>
</evidence>
<feature type="binding site" evidence="18">
    <location>
        <position position="157"/>
    </location>
    <ligand>
        <name>(6S)-NADPHX</name>
        <dbReference type="ChEBI" id="CHEBI:64076"/>
    </ligand>
</feature>
<dbReference type="CDD" id="cd01171">
    <property type="entry name" value="YXKO-related"/>
    <property type="match status" value="1"/>
</dbReference>
<dbReference type="InterPro" id="IPR000631">
    <property type="entry name" value="CARKD"/>
</dbReference>
<evidence type="ECO:0000256" key="3">
    <source>
        <dbReference type="ARBA" id="ARBA00006001"/>
    </source>
</evidence>
<keyword evidence="5 18" id="KW-0479">Metal-binding</keyword>
<dbReference type="NCBIfam" id="TIGR00196">
    <property type="entry name" value="yjeF_cterm"/>
    <property type="match status" value="1"/>
</dbReference>
<evidence type="ECO:0000256" key="1">
    <source>
        <dbReference type="ARBA" id="ARBA00000013"/>
    </source>
</evidence>
<dbReference type="InterPro" id="IPR030677">
    <property type="entry name" value="Nnr"/>
</dbReference>
<gene>
    <name evidence="22" type="primary">nnr</name>
    <name evidence="17" type="synonym">nnrD</name>
    <name evidence="18" type="synonym">nnrE</name>
    <name evidence="22" type="ORF">MNV_400001</name>
</gene>
<feature type="domain" description="YjeF N-terminal" evidence="21">
    <location>
        <begin position="9"/>
        <end position="213"/>
    </location>
</feature>
<dbReference type="OrthoDB" id="15148at2157"/>
<feature type="binding site" evidence="17">
    <location>
        <position position="428"/>
    </location>
    <ligand>
        <name>(6S)-NADPHX</name>
        <dbReference type="ChEBI" id="CHEBI:64076"/>
    </ligand>
</feature>
<comment type="function">
    <text evidence="18">Catalyzes the epimerization of the S- and R-forms of NAD(P)HX, a damaged form of NAD(P)H that is a result of enzymatic or heat-dependent hydration. This is a prerequisite for the S-specific NAD(P)H-hydrate dehydratase to allow the repair of both epimers of NAD(P)HX.</text>
</comment>
<dbReference type="HAMAP" id="MF_01966">
    <property type="entry name" value="NADHX_epimerase"/>
    <property type="match status" value="1"/>
</dbReference>
<comment type="subunit">
    <text evidence="17">Homotetramer.</text>
</comment>
<dbReference type="AlphaFoldDB" id="A0A284VQL0"/>
<protein>
    <recommendedName>
        <fullName evidence="19">Bifunctional NAD(P)H-hydrate repair enzyme</fullName>
    </recommendedName>
    <alternativeName>
        <fullName evidence="19">Nicotinamide nucleotide repair protein</fullName>
    </alternativeName>
    <domain>
        <recommendedName>
            <fullName evidence="19">ADP-dependent (S)-NAD(P)H-hydrate dehydratase</fullName>
            <ecNumber evidence="19">4.2.1.136</ecNumber>
        </recommendedName>
        <alternativeName>
            <fullName evidence="19">ADP-dependent NAD(P)HX dehydratase</fullName>
        </alternativeName>
    </domain>
    <domain>
        <recommendedName>
            <fullName evidence="19">NAD(P)H-hydrate epimerase</fullName>
            <ecNumber evidence="19">5.1.99.6</ecNumber>
        </recommendedName>
    </domain>
</protein>
<proteinExistence type="inferred from homology"/>
<evidence type="ECO:0000256" key="2">
    <source>
        <dbReference type="ARBA" id="ARBA00000909"/>
    </source>
</evidence>
<evidence type="ECO:0000313" key="22">
    <source>
        <dbReference type="EMBL" id="SNQ61580.1"/>
    </source>
</evidence>
<feature type="binding site" evidence="17">
    <location>
        <position position="362"/>
    </location>
    <ligand>
        <name>(6S)-NADPHX</name>
        <dbReference type="ChEBI" id="CHEBI:64076"/>
    </ligand>
</feature>
<dbReference type="Gene3D" id="3.40.50.10260">
    <property type="entry name" value="YjeF N-terminal domain"/>
    <property type="match status" value="1"/>
</dbReference>
<dbReference type="GO" id="GO:0046872">
    <property type="term" value="F:metal ion binding"/>
    <property type="evidence" value="ECO:0007669"/>
    <property type="project" value="UniProtKB-UniRule"/>
</dbReference>
<keyword evidence="8 17" id="KW-0521">NADP</keyword>
<comment type="catalytic activity">
    <reaction evidence="2 18 19">
        <text>(6R)-NADPHX = (6S)-NADPHX</text>
        <dbReference type="Rhea" id="RHEA:32227"/>
        <dbReference type="ChEBI" id="CHEBI:64076"/>
        <dbReference type="ChEBI" id="CHEBI:64077"/>
        <dbReference type="EC" id="5.1.99.6"/>
    </reaction>
</comment>
<evidence type="ECO:0000259" key="20">
    <source>
        <dbReference type="PROSITE" id="PS51383"/>
    </source>
</evidence>